<dbReference type="CDD" id="cd09917">
    <property type="entry name" value="F-box_SF"/>
    <property type="match status" value="1"/>
</dbReference>
<evidence type="ECO:0000259" key="1">
    <source>
        <dbReference type="PROSITE" id="PS50181"/>
    </source>
</evidence>
<reference evidence="2" key="1">
    <citation type="submission" date="2014-03" db="EMBL/GenBank/DDBJ databases">
        <authorList>
            <person name="Casaregola S."/>
        </authorList>
    </citation>
    <scope>NUCLEOTIDE SEQUENCE [LARGE SCALE GENOMIC DNA]</scope>
    <source>
        <strain evidence="2">CLIB 918</strain>
    </source>
</reference>
<protein>
    <recommendedName>
        <fullName evidence="1">F-box domain-containing protein</fullName>
    </recommendedName>
</protein>
<dbReference type="EMBL" id="CCBN010000002">
    <property type="protein sequence ID" value="CDO52237.1"/>
    <property type="molecule type" value="Genomic_DNA"/>
</dbReference>
<dbReference type="Gene3D" id="3.80.10.10">
    <property type="entry name" value="Ribonuclease Inhibitor"/>
    <property type="match status" value="1"/>
</dbReference>
<dbReference type="InterPro" id="IPR001810">
    <property type="entry name" value="F-box_dom"/>
</dbReference>
<dbReference type="InterPro" id="IPR032675">
    <property type="entry name" value="LRR_dom_sf"/>
</dbReference>
<dbReference type="SUPFAM" id="SSF52047">
    <property type="entry name" value="RNI-like"/>
    <property type="match status" value="1"/>
</dbReference>
<accession>A0A0J9X525</accession>
<dbReference type="Proteomes" id="UP000242525">
    <property type="component" value="Unassembled WGS sequence"/>
</dbReference>
<dbReference type="SUPFAM" id="SSF81383">
    <property type="entry name" value="F-box domain"/>
    <property type="match status" value="1"/>
</dbReference>
<dbReference type="InterPro" id="IPR036047">
    <property type="entry name" value="F-box-like_dom_sf"/>
</dbReference>
<dbReference type="Pfam" id="PF00646">
    <property type="entry name" value="F-box"/>
    <property type="match status" value="1"/>
</dbReference>
<gene>
    <name evidence="2" type="ORF">BN980_GECA02s07864g</name>
</gene>
<dbReference type="PROSITE" id="PS50181">
    <property type="entry name" value="FBOX"/>
    <property type="match status" value="1"/>
</dbReference>
<proteinExistence type="predicted"/>
<evidence type="ECO:0000313" key="3">
    <source>
        <dbReference type="Proteomes" id="UP000242525"/>
    </source>
</evidence>
<dbReference type="AlphaFoldDB" id="A0A0J9X525"/>
<organism evidence="2 3">
    <name type="scientific">Geotrichum candidum</name>
    <name type="common">Oospora lactis</name>
    <name type="synonym">Dipodascus geotrichum</name>
    <dbReference type="NCBI Taxonomy" id="1173061"/>
    <lineage>
        <taxon>Eukaryota</taxon>
        <taxon>Fungi</taxon>
        <taxon>Dikarya</taxon>
        <taxon>Ascomycota</taxon>
        <taxon>Saccharomycotina</taxon>
        <taxon>Dipodascomycetes</taxon>
        <taxon>Dipodascales</taxon>
        <taxon>Dipodascaceae</taxon>
        <taxon>Geotrichum</taxon>
    </lineage>
</organism>
<name>A0A0J9X525_GEOCN</name>
<sequence length="413" mass="45439">MIELLDLPLECVEIIISNLDVPSLRQASQTCKSLFSIAAPILFQHVVLDPVLTAPISLSDYSLACINSLQIVIPPKPSILDMLLPHFIGTNFIPAKLPNLQQVSITGNAVRELAAQIAEFPRPIDLCLYNIDLLYLVHLLDTLPPAVSKQISRLSIFASSSDQQLSSIDFARLAAKLPELSGLRYFDLTFNPAFDLCDDLALEHHIAEVFASLSASGVRAIEVHNFPPYLRFCPTRLPPTTESFTFAANEVDAETTFLEELLTQCPAARQLTQLSLAINHSIDDEPFYAGNLSLAMQLTKGRALRLENLVSLRLQIPSQDQVLQALVPVNPNLQFIVVHDPLPAVFLSNLVDPRALECPGNLSSSRFEQQQFFRVCEDTESDDDDSITSPTTPSSYNDDVVALSFASVSKTLA</sequence>
<keyword evidence="3" id="KW-1185">Reference proteome</keyword>
<comment type="caution">
    <text evidence="2">The sequence shown here is derived from an EMBL/GenBank/DDBJ whole genome shotgun (WGS) entry which is preliminary data.</text>
</comment>
<evidence type="ECO:0000313" key="2">
    <source>
        <dbReference type="EMBL" id="CDO52237.1"/>
    </source>
</evidence>
<feature type="domain" description="F-box" evidence="1">
    <location>
        <begin position="1"/>
        <end position="46"/>
    </location>
</feature>